<evidence type="ECO:0000313" key="2">
    <source>
        <dbReference type="Proteomes" id="UP001302349"/>
    </source>
</evidence>
<evidence type="ECO:0008006" key="3">
    <source>
        <dbReference type="Google" id="ProtNLM"/>
    </source>
</evidence>
<reference evidence="1 2" key="1">
    <citation type="journal article" date="2023" name="Microbiol. Resour. Announc.">
        <title>Complete Genome Sequence of Imperialibacter roseus strain P4T.</title>
        <authorList>
            <person name="Tizabi D.R."/>
            <person name="Bachvaroff T."/>
            <person name="Hill R.T."/>
        </authorList>
    </citation>
    <scope>NUCLEOTIDE SEQUENCE [LARGE SCALE GENOMIC DNA]</scope>
    <source>
        <strain evidence="1 2">P4T</strain>
    </source>
</reference>
<organism evidence="1 2">
    <name type="scientific">Imperialibacter roseus</name>
    <dbReference type="NCBI Taxonomy" id="1324217"/>
    <lineage>
        <taxon>Bacteria</taxon>
        <taxon>Pseudomonadati</taxon>
        <taxon>Bacteroidota</taxon>
        <taxon>Cytophagia</taxon>
        <taxon>Cytophagales</taxon>
        <taxon>Flammeovirgaceae</taxon>
        <taxon>Imperialibacter</taxon>
    </lineage>
</organism>
<gene>
    <name evidence="1" type="ORF">RT717_09085</name>
</gene>
<dbReference type="EMBL" id="CP136051">
    <property type="protein sequence ID" value="WOK08788.1"/>
    <property type="molecule type" value="Genomic_DNA"/>
</dbReference>
<keyword evidence="2" id="KW-1185">Reference proteome</keyword>
<accession>A0ABZ0IUR7</accession>
<proteinExistence type="predicted"/>
<protein>
    <recommendedName>
        <fullName evidence="3">Restriction endonuclease</fullName>
    </recommendedName>
</protein>
<dbReference type="Proteomes" id="UP001302349">
    <property type="component" value="Chromosome"/>
</dbReference>
<name>A0ABZ0IUR7_9BACT</name>
<evidence type="ECO:0000313" key="1">
    <source>
        <dbReference type="EMBL" id="WOK08788.1"/>
    </source>
</evidence>
<dbReference type="RefSeq" id="WP_317491420.1">
    <property type="nucleotide sequence ID" value="NZ_CP136051.1"/>
</dbReference>
<sequence length="337" mass="39290">MAVLNQFQQYSQGENTVTNNVLLMLSNLYEINPKYYEEYIKGLTEDSGKYEVIPNFRQQVGNRGGGIIDGHIQVKATKIIIETKLHGLEWIEKLVKYGNSFDENEYSLLFHLSSTRYSRKEIEEIEEKLLKFKVIGKINFFSLTYQDLVDQLTELASNYQFENYLQRLNENFEGYCLGMQLMPRSNHVLRAMACGQSFGLNVKYKFYFDLASRGYSDFNYLGIYKWKSVRYIGNVENVVVANWDEASGLKIVEQKVDLTDDQRIRLVSAIKESDEHGWGVENGHRFFLLKDFEETDFAKITPGGIFRVRYFDLEDYLDKVPTNVKEIAEALKSKTWD</sequence>